<evidence type="ECO:0008006" key="9">
    <source>
        <dbReference type="Google" id="ProtNLM"/>
    </source>
</evidence>
<evidence type="ECO:0000256" key="6">
    <source>
        <dbReference type="SAM" id="Phobius"/>
    </source>
</evidence>
<evidence type="ECO:0000256" key="1">
    <source>
        <dbReference type="ARBA" id="ARBA00004167"/>
    </source>
</evidence>
<evidence type="ECO:0000256" key="3">
    <source>
        <dbReference type="ARBA" id="ARBA00022989"/>
    </source>
</evidence>
<feature type="region of interest" description="Disordered" evidence="5">
    <location>
        <begin position="168"/>
        <end position="208"/>
    </location>
</feature>
<protein>
    <recommendedName>
        <fullName evidence="9">Mid2 domain-containing protein</fullName>
    </recommendedName>
</protein>
<comment type="subcellular location">
    <subcellularLocation>
        <location evidence="1">Membrane</location>
        <topology evidence="1">Single-pass membrane protein</topology>
    </subcellularLocation>
</comment>
<organism evidence="7 8">
    <name type="scientific">Stachybotrys elegans</name>
    <dbReference type="NCBI Taxonomy" id="80388"/>
    <lineage>
        <taxon>Eukaryota</taxon>
        <taxon>Fungi</taxon>
        <taxon>Dikarya</taxon>
        <taxon>Ascomycota</taxon>
        <taxon>Pezizomycotina</taxon>
        <taxon>Sordariomycetes</taxon>
        <taxon>Hypocreomycetidae</taxon>
        <taxon>Hypocreales</taxon>
        <taxon>Stachybotryaceae</taxon>
        <taxon>Stachybotrys</taxon>
    </lineage>
</organism>
<feature type="transmembrane region" description="Helical" evidence="6">
    <location>
        <begin position="214"/>
        <end position="236"/>
    </location>
</feature>
<reference evidence="7" key="1">
    <citation type="journal article" date="2021" name="Nat. Commun.">
        <title>Genetic determinants of endophytism in the Arabidopsis root mycobiome.</title>
        <authorList>
            <person name="Mesny F."/>
            <person name="Miyauchi S."/>
            <person name="Thiergart T."/>
            <person name="Pickel B."/>
            <person name="Atanasova L."/>
            <person name="Karlsson M."/>
            <person name="Huettel B."/>
            <person name="Barry K.W."/>
            <person name="Haridas S."/>
            <person name="Chen C."/>
            <person name="Bauer D."/>
            <person name="Andreopoulos W."/>
            <person name="Pangilinan J."/>
            <person name="LaButti K."/>
            <person name="Riley R."/>
            <person name="Lipzen A."/>
            <person name="Clum A."/>
            <person name="Drula E."/>
            <person name="Henrissat B."/>
            <person name="Kohler A."/>
            <person name="Grigoriev I.V."/>
            <person name="Martin F.M."/>
            <person name="Hacquard S."/>
        </authorList>
    </citation>
    <scope>NUCLEOTIDE SEQUENCE</scope>
    <source>
        <strain evidence="7">MPI-CAGE-CH-0235</strain>
    </source>
</reference>
<comment type="caution">
    <text evidence="7">The sequence shown here is derived from an EMBL/GenBank/DDBJ whole genome shotgun (WGS) entry which is preliminary data.</text>
</comment>
<feature type="region of interest" description="Disordered" evidence="5">
    <location>
        <begin position="273"/>
        <end position="308"/>
    </location>
</feature>
<evidence type="ECO:0000313" key="8">
    <source>
        <dbReference type="Proteomes" id="UP000813444"/>
    </source>
</evidence>
<dbReference type="PANTHER" id="PTHR15549">
    <property type="entry name" value="PAIRED IMMUNOGLOBULIN-LIKE TYPE 2 RECEPTOR"/>
    <property type="match status" value="1"/>
</dbReference>
<dbReference type="InterPro" id="IPR051694">
    <property type="entry name" value="Immunoregulatory_rcpt-like"/>
</dbReference>
<evidence type="ECO:0000256" key="5">
    <source>
        <dbReference type="SAM" id="MobiDB-lite"/>
    </source>
</evidence>
<sequence length="308" mass="32696">MSDLGSLTTTFTRPTDACSDSTDIYRIVTREGSGHFVQGPIELESCFPENYNPNRSAYYSPGVCPDGYTIACSRTSSSGSATETYHTCCPIINNFQCIVEDERRHQSTLICSIALSLGVGVATWTIGPVTEIDEVSDETRTIATVRGTGGALNAYGIQYRFQAETTTATSSSSVTSESSTVSISLQPTESTATSTPDPEPASASDNSLSSGATAGIAVGTVVGVLAIVGIAIFFWIKRKRERKVDHSSTPELPGISGAHTSRLAFSGRLSKRQYGNLAEMPSDPPPAEMDGTSTMSPAVEMDSNPRRF</sequence>
<evidence type="ECO:0000256" key="4">
    <source>
        <dbReference type="ARBA" id="ARBA00023136"/>
    </source>
</evidence>
<proteinExistence type="predicted"/>
<dbReference type="EMBL" id="JAGPNK010000011">
    <property type="protein sequence ID" value="KAH7311318.1"/>
    <property type="molecule type" value="Genomic_DNA"/>
</dbReference>
<dbReference type="GO" id="GO:0071944">
    <property type="term" value="C:cell periphery"/>
    <property type="evidence" value="ECO:0007669"/>
    <property type="project" value="UniProtKB-ARBA"/>
</dbReference>
<dbReference type="CDD" id="cd12087">
    <property type="entry name" value="TM_EGFR-like"/>
    <property type="match status" value="1"/>
</dbReference>
<dbReference type="GO" id="GO:0016020">
    <property type="term" value="C:membrane"/>
    <property type="evidence" value="ECO:0007669"/>
    <property type="project" value="UniProtKB-SubCell"/>
</dbReference>
<keyword evidence="3 6" id="KW-1133">Transmembrane helix</keyword>
<keyword evidence="2 6" id="KW-0812">Transmembrane</keyword>
<dbReference type="Proteomes" id="UP000813444">
    <property type="component" value="Unassembled WGS sequence"/>
</dbReference>
<feature type="compositionally biased region" description="Low complexity" evidence="5">
    <location>
        <begin position="168"/>
        <end position="182"/>
    </location>
</feature>
<feature type="compositionally biased region" description="Polar residues" evidence="5">
    <location>
        <begin position="183"/>
        <end position="196"/>
    </location>
</feature>
<keyword evidence="4 6" id="KW-0472">Membrane</keyword>
<evidence type="ECO:0000313" key="7">
    <source>
        <dbReference type="EMBL" id="KAH7311318.1"/>
    </source>
</evidence>
<keyword evidence="8" id="KW-1185">Reference proteome</keyword>
<gene>
    <name evidence="7" type="ORF">B0I35DRAFT_481297</name>
</gene>
<dbReference type="PANTHER" id="PTHR15549:SF6">
    <property type="entry name" value="MID2 DOMAIN-CONTAINING PROTEIN"/>
    <property type="match status" value="1"/>
</dbReference>
<accession>A0A8K0WMP8</accession>
<name>A0A8K0WMP8_9HYPO</name>
<dbReference type="OrthoDB" id="4770059at2759"/>
<evidence type="ECO:0000256" key="2">
    <source>
        <dbReference type="ARBA" id="ARBA00022692"/>
    </source>
</evidence>
<dbReference type="AlphaFoldDB" id="A0A8K0WMP8"/>